<comment type="caution">
    <text evidence="1">The sequence shown here is derived from an EMBL/GenBank/DDBJ whole genome shotgun (WGS) entry which is preliminary data.</text>
</comment>
<name>A0A226XA88_CABSO</name>
<organism evidence="1 2">
    <name type="scientific">Caballeronia sordidicola</name>
    <name type="common">Burkholderia sordidicola</name>
    <dbReference type="NCBI Taxonomy" id="196367"/>
    <lineage>
        <taxon>Bacteria</taxon>
        <taxon>Pseudomonadati</taxon>
        <taxon>Pseudomonadota</taxon>
        <taxon>Betaproteobacteria</taxon>
        <taxon>Burkholderiales</taxon>
        <taxon>Burkholderiaceae</taxon>
        <taxon>Caballeronia</taxon>
    </lineage>
</organism>
<dbReference type="AlphaFoldDB" id="A0A226XA88"/>
<evidence type="ECO:0000313" key="1">
    <source>
        <dbReference type="EMBL" id="OXC80412.1"/>
    </source>
</evidence>
<protein>
    <submittedName>
        <fullName evidence="1">Uncharacterized protein</fullName>
    </submittedName>
</protein>
<evidence type="ECO:0000313" key="2">
    <source>
        <dbReference type="Proteomes" id="UP000214720"/>
    </source>
</evidence>
<gene>
    <name evidence="1" type="ORF">BSU04_01820</name>
</gene>
<reference evidence="2" key="1">
    <citation type="submission" date="2017-01" db="EMBL/GenBank/DDBJ databases">
        <title>Genome Analysis of Deinococcus marmoris KOPRI26562.</title>
        <authorList>
            <person name="Kim J.H."/>
            <person name="Oh H.-M."/>
        </authorList>
    </citation>
    <scope>NUCLEOTIDE SEQUENCE [LARGE SCALE GENOMIC DNA]</scope>
    <source>
        <strain evidence="2">PAMC 26633</strain>
    </source>
</reference>
<dbReference type="Proteomes" id="UP000214720">
    <property type="component" value="Unassembled WGS sequence"/>
</dbReference>
<accession>A0A226XA88</accession>
<dbReference type="EMBL" id="MTHB01000017">
    <property type="protein sequence ID" value="OXC80412.1"/>
    <property type="molecule type" value="Genomic_DNA"/>
</dbReference>
<proteinExistence type="predicted"/>
<sequence length="57" mass="6352">MFRTPSRIPSNTNIGRPPRFGHVFNMSGGTETIIKALAARFVPWRAMERATSPPPVE</sequence>